<dbReference type="EMBL" id="AZGZ01000017">
    <property type="protein sequence ID" value="KZZ90398.1"/>
    <property type="molecule type" value="Genomic_DNA"/>
</dbReference>
<dbReference type="VEuPathDB" id="FungiDB:AAP_03928"/>
<comment type="caution">
    <text evidence="2">The sequence shown here is derived from an EMBL/GenBank/DDBJ whole genome shotgun (WGS) entry which is preliminary data.</text>
</comment>
<protein>
    <submittedName>
        <fullName evidence="2">Uncharacterized protein</fullName>
    </submittedName>
</protein>
<gene>
    <name evidence="2" type="ORF">AAP_03928</name>
</gene>
<feature type="region of interest" description="Disordered" evidence="1">
    <location>
        <begin position="1"/>
        <end position="76"/>
    </location>
</feature>
<name>A0A167XRZ5_9EURO</name>
<feature type="compositionally biased region" description="Polar residues" evidence="1">
    <location>
        <begin position="30"/>
        <end position="53"/>
    </location>
</feature>
<evidence type="ECO:0000313" key="2">
    <source>
        <dbReference type="EMBL" id="KZZ90398.1"/>
    </source>
</evidence>
<feature type="region of interest" description="Disordered" evidence="1">
    <location>
        <begin position="89"/>
        <end position="119"/>
    </location>
</feature>
<feature type="compositionally biased region" description="Polar residues" evidence="1">
    <location>
        <begin position="11"/>
        <end position="22"/>
    </location>
</feature>
<reference evidence="2 3" key="1">
    <citation type="journal article" date="2016" name="Genome Biol. Evol.">
        <title>Divergent and convergent evolution of fungal pathogenicity.</title>
        <authorList>
            <person name="Shang Y."/>
            <person name="Xiao G."/>
            <person name="Zheng P."/>
            <person name="Cen K."/>
            <person name="Zhan S."/>
            <person name="Wang C."/>
        </authorList>
    </citation>
    <scope>NUCLEOTIDE SEQUENCE [LARGE SCALE GENOMIC DNA]</scope>
    <source>
        <strain evidence="2 3">ARSEF 7405</strain>
    </source>
</reference>
<evidence type="ECO:0000313" key="3">
    <source>
        <dbReference type="Proteomes" id="UP000242877"/>
    </source>
</evidence>
<sequence>MIDYDSDDHPTISTLGLTSDSASGKPIITMQPSSESGVTTQKEESANVTGSSIDDSKAKDNPPQYGSPLKIQSKENDIRSGNFRHVYVSPAKRDMTSSEALTGSRVEADAHEKEPLQDSVKNKVPQTYLKLKRDITKLGVCQLAGEYFLCNH</sequence>
<organism evidence="2 3">
    <name type="scientific">Ascosphaera apis ARSEF 7405</name>
    <dbReference type="NCBI Taxonomy" id="392613"/>
    <lineage>
        <taxon>Eukaryota</taxon>
        <taxon>Fungi</taxon>
        <taxon>Dikarya</taxon>
        <taxon>Ascomycota</taxon>
        <taxon>Pezizomycotina</taxon>
        <taxon>Eurotiomycetes</taxon>
        <taxon>Eurotiomycetidae</taxon>
        <taxon>Onygenales</taxon>
        <taxon>Ascosphaeraceae</taxon>
        <taxon>Ascosphaera</taxon>
    </lineage>
</organism>
<keyword evidence="3" id="KW-1185">Reference proteome</keyword>
<dbReference type="AlphaFoldDB" id="A0A167XRZ5"/>
<accession>A0A167XRZ5</accession>
<evidence type="ECO:0000256" key="1">
    <source>
        <dbReference type="SAM" id="MobiDB-lite"/>
    </source>
</evidence>
<feature type="compositionally biased region" description="Basic and acidic residues" evidence="1">
    <location>
        <begin position="106"/>
        <end position="116"/>
    </location>
</feature>
<proteinExistence type="predicted"/>
<dbReference type="Proteomes" id="UP000242877">
    <property type="component" value="Unassembled WGS sequence"/>
</dbReference>